<accession>A0A6G8AYA2</accession>
<dbReference type="Proteomes" id="UP000500741">
    <property type="component" value="Chromosome"/>
</dbReference>
<keyword evidence="1" id="KW-1133">Transmembrane helix</keyword>
<keyword evidence="3" id="KW-1185">Reference proteome</keyword>
<feature type="transmembrane region" description="Helical" evidence="1">
    <location>
        <begin position="120"/>
        <end position="142"/>
    </location>
</feature>
<evidence type="ECO:0000256" key="1">
    <source>
        <dbReference type="SAM" id="Phobius"/>
    </source>
</evidence>
<keyword evidence="1" id="KW-0472">Membrane</keyword>
<organism evidence="2 3">
    <name type="scientific">Weissella coleopterorum</name>
    <dbReference type="NCBI Taxonomy" id="2714949"/>
    <lineage>
        <taxon>Bacteria</taxon>
        <taxon>Bacillati</taxon>
        <taxon>Bacillota</taxon>
        <taxon>Bacilli</taxon>
        <taxon>Lactobacillales</taxon>
        <taxon>Lactobacillaceae</taxon>
        <taxon>Weissella</taxon>
    </lineage>
</organism>
<keyword evidence="1" id="KW-0812">Transmembrane</keyword>
<gene>
    <name evidence="2" type="ORF">G7084_00470</name>
</gene>
<dbReference type="RefSeq" id="WP_166009042.1">
    <property type="nucleotide sequence ID" value="NZ_CP049888.1"/>
</dbReference>
<dbReference type="EMBL" id="CP049888">
    <property type="protein sequence ID" value="QIL49932.1"/>
    <property type="molecule type" value="Genomic_DNA"/>
</dbReference>
<sequence length="143" mass="17384">MNKSKFELVYEHVKKRQQHNFTSTNDEFDSIFINRESIILETIANKFSSDFLSRFRGYVVFKNLEFSELIYGYPKYVSFSDIRYINRILKPLGLICSYVDLREEDDMIYYKIWIEKRNRLYNWSLLLLAGICFLMLIFHIFIK</sequence>
<dbReference type="KEGG" id="wco:G7084_00470"/>
<reference evidence="2 3" key="1">
    <citation type="submission" date="2020-03" db="EMBL/GenBank/DDBJ databases">
        <title>Weissella sp. nov., isolated from Cybister lewisianus.</title>
        <authorList>
            <person name="Hyun D.-W."/>
            <person name="Bae J.-W."/>
        </authorList>
    </citation>
    <scope>NUCLEOTIDE SEQUENCE [LARGE SCALE GENOMIC DNA]</scope>
    <source>
        <strain evidence="2 3">HDW19</strain>
    </source>
</reference>
<dbReference type="AlphaFoldDB" id="A0A6G8AYA2"/>
<protein>
    <submittedName>
        <fullName evidence="2">Uncharacterized protein</fullName>
    </submittedName>
</protein>
<evidence type="ECO:0000313" key="3">
    <source>
        <dbReference type="Proteomes" id="UP000500741"/>
    </source>
</evidence>
<name>A0A6G8AYA2_9LACO</name>
<proteinExistence type="predicted"/>
<evidence type="ECO:0000313" key="2">
    <source>
        <dbReference type="EMBL" id="QIL49932.1"/>
    </source>
</evidence>